<name>A0A382N0P6_9ZZZZ</name>
<dbReference type="EMBL" id="UINC01097247">
    <property type="protein sequence ID" value="SVC54803.1"/>
    <property type="molecule type" value="Genomic_DNA"/>
</dbReference>
<accession>A0A382N0P6</accession>
<proteinExistence type="predicted"/>
<sequence>MAASQYLSALEAKAAAEKSLANAKSFLVRAADEAGTASIVVDGKAVVLTDAIRRNFSAETLRGMVPEAIYAACVKHSVDSRSFDRLVGSGSIDSTTEAAVVTGTPYVRVNVTDATEAANEAPEDGGITKTGEPF</sequence>
<protein>
    <submittedName>
        <fullName evidence="2">Uncharacterized protein</fullName>
    </submittedName>
</protein>
<evidence type="ECO:0000313" key="2">
    <source>
        <dbReference type="EMBL" id="SVC54803.1"/>
    </source>
</evidence>
<evidence type="ECO:0000256" key="1">
    <source>
        <dbReference type="SAM" id="MobiDB-lite"/>
    </source>
</evidence>
<feature type="region of interest" description="Disordered" evidence="1">
    <location>
        <begin position="115"/>
        <end position="134"/>
    </location>
</feature>
<gene>
    <name evidence="2" type="ORF">METZ01_LOCUS307657</name>
</gene>
<dbReference type="AlphaFoldDB" id="A0A382N0P6"/>
<reference evidence="2" key="1">
    <citation type="submission" date="2018-05" db="EMBL/GenBank/DDBJ databases">
        <authorList>
            <person name="Lanie J.A."/>
            <person name="Ng W.-L."/>
            <person name="Kazmierczak K.M."/>
            <person name="Andrzejewski T.M."/>
            <person name="Davidsen T.M."/>
            <person name="Wayne K.J."/>
            <person name="Tettelin H."/>
            <person name="Glass J.I."/>
            <person name="Rusch D."/>
            <person name="Podicherti R."/>
            <person name="Tsui H.-C.T."/>
            <person name="Winkler M.E."/>
        </authorList>
    </citation>
    <scope>NUCLEOTIDE SEQUENCE</scope>
</reference>
<organism evidence="2">
    <name type="scientific">marine metagenome</name>
    <dbReference type="NCBI Taxonomy" id="408172"/>
    <lineage>
        <taxon>unclassified sequences</taxon>
        <taxon>metagenomes</taxon>
        <taxon>ecological metagenomes</taxon>
    </lineage>
</organism>